<sequence>MAGRGDSNRNSSSSSGSDSKKINRGTFGGTCGYQLTQDGSSAVSFNPPKPVTIHHVTEDFASKMSIADIGDTEAASGTLQEDDMDFERDQKRVNRKKSVIFKDSSGGHRKNSLPNEDSPELLAKSIVQGDDGSSSSNSASSSRNQAKAVLSGYVQGSDGNVSRETMLRYKRSFTDEDALVQINHSGHNTRGDRSKRTYTKSLRNNQ</sequence>
<proteinExistence type="predicted"/>
<feature type="region of interest" description="Disordered" evidence="1">
    <location>
        <begin position="1"/>
        <end position="50"/>
    </location>
</feature>
<feature type="compositionally biased region" description="Low complexity" evidence="1">
    <location>
        <begin position="1"/>
        <end position="17"/>
    </location>
</feature>
<accession>A0A9W8A3X9</accession>
<dbReference type="Proteomes" id="UP001150538">
    <property type="component" value="Unassembled WGS sequence"/>
</dbReference>
<dbReference type="AlphaFoldDB" id="A0A9W8A3X9"/>
<keyword evidence="3" id="KW-1185">Reference proteome</keyword>
<evidence type="ECO:0000313" key="3">
    <source>
        <dbReference type="Proteomes" id="UP001150538"/>
    </source>
</evidence>
<feature type="region of interest" description="Disordered" evidence="1">
    <location>
        <begin position="181"/>
        <end position="206"/>
    </location>
</feature>
<dbReference type="EMBL" id="JANBPU010000088">
    <property type="protein sequence ID" value="KAJ1916883.1"/>
    <property type="molecule type" value="Genomic_DNA"/>
</dbReference>
<protein>
    <submittedName>
        <fullName evidence="2">Uncharacterized protein</fullName>
    </submittedName>
</protein>
<feature type="compositionally biased region" description="Polar residues" evidence="1">
    <location>
        <begin position="33"/>
        <end position="44"/>
    </location>
</feature>
<comment type="caution">
    <text evidence="2">The sequence shown here is derived from an EMBL/GenBank/DDBJ whole genome shotgun (WGS) entry which is preliminary data.</text>
</comment>
<feature type="compositionally biased region" description="Low complexity" evidence="1">
    <location>
        <begin position="133"/>
        <end position="142"/>
    </location>
</feature>
<evidence type="ECO:0000256" key="1">
    <source>
        <dbReference type="SAM" id="MobiDB-lite"/>
    </source>
</evidence>
<feature type="region of interest" description="Disordered" evidence="1">
    <location>
        <begin position="73"/>
        <end position="159"/>
    </location>
</feature>
<evidence type="ECO:0000313" key="2">
    <source>
        <dbReference type="EMBL" id="KAJ1916883.1"/>
    </source>
</evidence>
<gene>
    <name evidence="2" type="ORF">H4219_003538</name>
</gene>
<reference evidence="2" key="1">
    <citation type="submission" date="2022-07" db="EMBL/GenBank/DDBJ databases">
        <title>Phylogenomic reconstructions and comparative analyses of Kickxellomycotina fungi.</title>
        <authorList>
            <person name="Reynolds N.K."/>
            <person name="Stajich J.E."/>
            <person name="Barry K."/>
            <person name="Grigoriev I.V."/>
            <person name="Crous P."/>
            <person name="Smith M.E."/>
        </authorList>
    </citation>
    <scope>NUCLEOTIDE SEQUENCE</scope>
    <source>
        <strain evidence="2">NBRC 100468</strain>
    </source>
</reference>
<organism evidence="2 3">
    <name type="scientific">Mycoemilia scoparia</name>
    <dbReference type="NCBI Taxonomy" id="417184"/>
    <lineage>
        <taxon>Eukaryota</taxon>
        <taxon>Fungi</taxon>
        <taxon>Fungi incertae sedis</taxon>
        <taxon>Zoopagomycota</taxon>
        <taxon>Kickxellomycotina</taxon>
        <taxon>Kickxellomycetes</taxon>
        <taxon>Kickxellales</taxon>
        <taxon>Kickxellaceae</taxon>
        <taxon>Mycoemilia</taxon>
    </lineage>
</organism>
<name>A0A9W8A3X9_9FUNG</name>